<evidence type="ECO:0000313" key="2">
    <source>
        <dbReference type="Proteomes" id="UP000515819"/>
    </source>
</evidence>
<protein>
    <submittedName>
        <fullName evidence="1">Uncharacterized protein</fullName>
    </submittedName>
</protein>
<gene>
    <name evidence="1" type="ORF">H9Q76_08155</name>
</gene>
<reference evidence="1 2" key="1">
    <citation type="submission" date="2020-08" db="EMBL/GenBank/DDBJ databases">
        <authorList>
            <person name="Liu C."/>
            <person name="Sun Q."/>
        </authorList>
    </citation>
    <scope>NUCLEOTIDE SEQUENCE [LARGE SCALE GENOMIC DNA]</scope>
    <source>
        <strain evidence="1 2">NSJ-4</strain>
    </source>
</reference>
<evidence type="ECO:0000313" key="1">
    <source>
        <dbReference type="EMBL" id="QNL98727.1"/>
    </source>
</evidence>
<dbReference type="EMBL" id="CP060632">
    <property type="protein sequence ID" value="QNL98727.1"/>
    <property type="molecule type" value="Genomic_DNA"/>
</dbReference>
<name>A0A7G9FJJ6_9FIRM</name>
<dbReference type="KEGG" id="wcp:H9Q76_08155"/>
<proteinExistence type="predicted"/>
<dbReference type="Proteomes" id="UP000515819">
    <property type="component" value="Chromosome"/>
</dbReference>
<organism evidence="1 2">
    <name type="scientific">Wujia chipingensis</name>
    <dbReference type="NCBI Taxonomy" id="2763670"/>
    <lineage>
        <taxon>Bacteria</taxon>
        <taxon>Bacillati</taxon>
        <taxon>Bacillota</taxon>
        <taxon>Clostridia</taxon>
        <taxon>Lachnospirales</taxon>
        <taxon>Lachnospiraceae</taxon>
        <taxon>Wujia</taxon>
    </lineage>
</organism>
<keyword evidence="2" id="KW-1185">Reference proteome</keyword>
<accession>A0A7G9FJJ6</accession>
<dbReference type="AlphaFoldDB" id="A0A7G9FJJ6"/>
<sequence length="47" mass="5767">MGYVGAKLASIQYKMEIHDEFREEYDYRKRYHKVEEVRTVDRSRGAR</sequence>